<dbReference type="KEGG" id="mlo:mll3734"/>
<dbReference type="AlphaFoldDB" id="Q98FK4"/>
<accession>Q98FK4</accession>
<feature type="transmembrane region" description="Helical" evidence="1">
    <location>
        <begin position="93"/>
        <end position="116"/>
    </location>
</feature>
<keyword evidence="1" id="KW-0812">Transmembrane</keyword>
<dbReference type="Proteomes" id="UP000000552">
    <property type="component" value="Chromosome"/>
</dbReference>
<dbReference type="RefSeq" id="WP_010911909.1">
    <property type="nucleotide sequence ID" value="NC_002678.2"/>
</dbReference>
<dbReference type="EMBL" id="BA000012">
    <property type="protein sequence ID" value="BAB50563.1"/>
    <property type="molecule type" value="Genomic_DNA"/>
</dbReference>
<organism evidence="2 3">
    <name type="scientific">Mesorhizobium japonicum (strain LMG 29417 / CECT 9101 / MAFF 303099)</name>
    <name type="common">Mesorhizobium loti (strain MAFF 303099)</name>
    <dbReference type="NCBI Taxonomy" id="266835"/>
    <lineage>
        <taxon>Bacteria</taxon>
        <taxon>Pseudomonadati</taxon>
        <taxon>Pseudomonadota</taxon>
        <taxon>Alphaproteobacteria</taxon>
        <taxon>Hyphomicrobiales</taxon>
        <taxon>Phyllobacteriaceae</taxon>
        <taxon>Mesorhizobium</taxon>
    </lineage>
</organism>
<reference evidence="2 3" key="1">
    <citation type="journal article" date="2000" name="DNA Res.">
        <title>Complete genome structure of the nitrogen-fixing symbiotic bacterium Mesorhizobium loti.</title>
        <authorList>
            <person name="Kaneko T."/>
            <person name="Nakamura Y."/>
            <person name="Sato S."/>
            <person name="Asamizu E."/>
            <person name="Kato T."/>
            <person name="Sasamoto S."/>
            <person name="Watanabe A."/>
            <person name="Idesawa K."/>
            <person name="Ishikawa A."/>
            <person name="Kawashima K."/>
            <person name="Kimura T."/>
            <person name="Kishida Y."/>
            <person name="Kiyokawa C."/>
            <person name="Kohara M."/>
            <person name="Matsumoto M."/>
            <person name="Matsuno A."/>
            <person name="Mochizuki Y."/>
            <person name="Nakayama S."/>
            <person name="Nakazaki N."/>
            <person name="Shimpo S."/>
            <person name="Sugimoto M."/>
            <person name="Takeuchi C."/>
            <person name="Yamada M."/>
            <person name="Tabata S."/>
        </authorList>
    </citation>
    <scope>NUCLEOTIDE SEQUENCE [LARGE SCALE GENOMIC DNA]</scope>
    <source>
        <strain evidence="3">LMG 29417 / CECT 9101 / MAFF 303099</strain>
    </source>
</reference>
<proteinExistence type="predicted"/>
<feature type="transmembrane region" description="Helical" evidence="1">
    <location>
        <begin position="137"/>
        <end position="160"/>
    </location>
</feature>
<protein>
    <submittedName>
        <fullName evidence="2">Mll3734 protein</fullName>
    </submittedName>
</protein>
<evidence type="ECO:0000256" key="1">
    <source>
        <dbReference type="SAM" id="Phobius"/>
    </source>
</evidence>
<evidence type="ECO:0000313" key="2">
    <source>
        <dbReference type="EMBL" id="BAB50563.1"/>
    </source>
</evidence>
<name>Q98FK4_RHILO</name>
<sequence length="162" mass="18049">MMMTAARLPRSYRSRKACADVQRPAKIDVAFMIDSPKRQDGYPEETIEQGFQAIEARRVPLPNGYRQGVISAITVLLGFSLLFLRYWNFEADGGWTAASILATLLLALAIVLQLVALWRSLLPRDDDEPVYQVTLRWFLASIIALLAGVLLAGLTASHVFNL</sequence>
<keyword evidence="1" id="KW-1133">Transmembrane helix</keyword>
<dbReference type="HOGENOM" id="CLU_1634036_0_0_5"/>
<gene>
    <name evidence="2" type="ordered locus">mll3734</name>
</gene>
<feature type="transmembrane region" description="Helical" evidence="1">
    <location>
        <begin position="68"/>
        <end position="87"/>
    </location>
</feature>
<evidence type="ECO:0000313" key="3">
    <source>
        <dbReference type="Proteomes" id="UP000000552"/>
    </source>
</evidence>
<keyword evidence="1" id="KW-0472">Membrane</keyword>